<reference evidence="7" key="1">
    <citation type="journal article" date="2014" name="Genome Announc.">
        <title>Draft genome sequence of Rhodosporidium toruloides CECT1137, an oleaginous yeast of biotechnological interest.</title>
        <authorList>
            <person name="Morin N."/>
            <person name="Calcas X."/>
            <person name="Devillers H."/>
            <person name="Durrens P."/>
            <person name="Sherman D.J."/>
            <person name="Nicaud J.-M."/>
            <person name="Neuveglise C."/>
        </authorList>
    </citation>
    <scope>NUCLEOTIDE SEQUENCE</scope>
    <source>
        <strain evidence="7">CECT1137</strain>
    </source>
</reference>
<dbReference type="Pfam" id="PF00097">
    <property type="entry name" value="zf-C3HC4"/>
    <property type="match status" value="1"/>
</dbReference>
<evidence type="ECO:0000256" key="2">
    <source>
        <dbReference type="ARBA" id="ARBA00022771"/>
    </source>
</evidence>
<evidence type="ECO:0000256" key="4">
    <source>
        <dbReference type="PROSITE-ProRule" id="PRU00175"/>
    </source>
</evidence>
<dbReference type="OrthoDB" id="5600418at2759"/>
<evidence type="ECO:0000259" key="6">
    <source>
        <dbReference type="PROSITE" id="PS50089"/>
    </source>
</evidence>
<dbReference type="InterPro" id="IPR018957">
    <property type="entry name" value="Znf_C3HC4_RING-type"/>
</dbReference>
<keyword evidence="2 4" id="KW-0863">Zinc-finger</keyword>
<dbReference type="GO" id="GO:0008270">
    <property type="term" value="F:zinc ion binding"/>
    <property type="evidence" value="ECO:0007669"/>
    <property type="project" value="UniProtKB-KW"/>
</dbReference>
<protein>
    <submittedName>
        <fullName evidence="7">RHTO0S02e13498g1_1</fullName>
    </submittedName>
</protein>
<accession>A0A061AIC3</accession>
<dbReference type="Gene3D" id="3.30.40.10">
    <property type="entry name" value="Zinc/RING finger domain, C3HC4 (zinc finger)"/>
    <property type="match status" value="3"/>
</dbReference>
<feature type="compositionally biased region" description="Basic and acidic residues" evidence="5">
    <location>
        <begin position="282"/>
        <end position="291"/>
    </location>
</feature>
<dbReference type="InterPro" id="IPR001841">
    <property type="entry name" value="Znf_RING"/>
</dbReference>
<dbReference type="PROSITE" id="PS50089">
    <property type="entry name" value="ZF_RING_2"/>
    <property type="match status" value="1"/>
</dbReference>
<gene>
    <name evidence="7" type="ORF">RHTO0S_02e13498g</name>
</gene>
<keyword evidence="3" id="KW-0862">Zinc</keyword>
<dbReference type="SMART" id="SM00184">
    <property type="entry name" value="RING"/>
    <property type="match status" value="1"/>
</dbReference>
<dbReference type="InterPro" id="IPR013083">
    <property type="entry name" value="Znf_RING/FYVE/PHD"/>
</dbReference>
<dbReference type="PANTHER" id="PTHR10131:SF94">
    <property type="entry name" value="TNF RECEPTOR-ASSOCIATED FACTOR 4"/>
    <property type="match status" value="1"/>
</dbReference>
<dbReference type="SUPFAM" id="SSF57850">
    <property type="entry name" value="RING/U-box"/>
    <property type="match status" value="1"/>
</dbReference>
<dbReference type="SUPFAM" id="SSF49599">
    <property type="entry name" value="TRAF domain-like"/>
    <property type="match status" value="2"/>
</dbReference>
<sequence length="291" mass="31691">MPGAPLESFLDAVPEPLICAVCSEAAYPPVIACDAEHVFCDGCLKQVRDGEGAAQGCPTCRQPLQEQRVSMVLKRVLDGLKFKCRYGGSGCEWAAAAGEEEAHAKGDCDFRLIRCEHCNGDRLAKDFPRHAHMCAEWPVDCSNKANGCVTSIKRGQVDAHTSVCPYNKCINYDQCNTSTTKELLLVHEAACTRLLTRLREAETARRNDSITRYRSSISSKAPEVAVGGGREGPLGCYPRRITGGSHSPTRDDSNLWGTLQLGMAGAKRGLAEDSPSPQKKRCKEEVVFLDD</sequence>
<evidence type="ECO:0000256" key="5">
    <source>
        <dbReference type="SAM" id="MobiDB-lite"/>
    </source>
</evidence>
<feature type="domain" description="RING-type" evidence="6">
    <location>
        <begin position="19"/>
        <end position="61"/>
    </location>
</feature>
<dbReference type="PANTHER" id="PTHR10131">
    <property type="entry name" value="TNF RECEPTOR ASSOCIATED FACTOR"/>
    <property type="match status" value="1"/>
</dbReference>
<evidence type="ECO:0000256" key="3">
    <source>
        <dbReference type="ARBA" id="ARBA00022833"/>
    </source>
</evidence>
<evidence type="ECO:0000256" key="1">
    <source>
        <dbReference type="ARBA" id="ARBA00022723"/>
    </source>
</evidence>
<organism evidence="7">
    <name type="scientific">Rhodotorula toruloides</name>
    <name type="common">Yeast</name>
    <name type="synonym">Rhodosporidium toruloides</name>
    <dbReference type="NCBI Taxonomy" id="5286"/>
    <lineage>
        <taxon>Eukaryota</taxon>
        <taxon>Fungi</taxon>
        <taxon>Dikarya</taxon>
        <taxon>Basidiomycota</taxon>
        <taxon>Pucciniomycotina</taxon>
        <taxon>Microbotryomycetes</taxon>
        <taxon>Sporidiobolales</taxon>
        <taxon>Sporidiobolaceae</taxon>
        <taxon>Rhodotorula</taxon>
    </lineage>
</organism>
<keyword evidence="1" id="KW-0479">Metal-binding</keyword>
<dbReference type="EMBL" id="LK052937">
    <property type="protein sequence ID" value="CDR37327.1"/>
    <property type="molecule type" value="Genomic_DNA"/>
</dbReference>
<evidence type="ECO:0000313" key="7">
    <source>
        <dbReference type="EMBL" id="CDR37327.1"/>
    </source>
</evidence>
<dbReference type="AlphaFoldDB" id="A0A061AIC3"/>
<proteinExistence type="predicted"/>
<feature type="region of interest" description="Disordered" evidence="5">
    <location>
        <begin position="266"/>
        <end position="291"/>
    </location>
</feature>
<name>A0A061AIC3_RHOTO</name>